<dbReference type="Proteomes" id="UP000828390">
    <property type="component" value="Unassembled WGS sequence"/>
</dbReference>
<evidence type="ECO:0000256" key="1">
    <source>
        <dbReference type="SAM" id="SignalP"/>
    </source>
</evidence>
<protein>
    <submittedName>
        <fullName evidence="2">Uncharacterized protein</fullName>
    </submittedName>
</protein>
<gene>
    <name evidence="2" type="ORF">DPMN_133674</name>
</gene>
<evidence type="ECO:0000313" key="2">
    <source>
        <dbReference type="EMBL" id="KAH3805371.1"/>
    </source>
</evidence>
<dbReference type="AlphaFoldDB" id="A0A9D4JA01"/>
<dbReference type="PROSITE" id="PS51257">
    <property type="entry name" value="PROKAR_LIPOPROTEIN"/>
    <property type="match status" value="1"/>
</dbReference>
<reference evidence="2" key="2">
    <citation type="submission" date="2020-11" db="EMBL/GenBank/DDBJ databases">
        <authorList>
            <person name="McCartney M.A."/>
            <person name="Auch B."/>
            <person name="Kono T."/>
            <person name="Mallez S."/>
            <person name="Becker A."/>
            <person name="Gohl D.M."/>
            <person name="Silverstein K.A.T."/>
            <person name="Koren S."/>
            <person name="Bechman K.B."/>
            <person name="Herman A."/>
            <person name="Abrahante J.E."/>
            <person name="Garbe J."/>
        </authorList>
    </citation>
    <scope>NUCLEOTIDE SEQUENCE</scope>
    <source>
        <strain evidence="2">Duluth1</strain>
        <tissue evidence="2">Whole animal</tissue>
    </source>
</reference>
<name>A0A9D4JA01_DREPO</name>
<evidence type="ECO:0000313" key="3">
    <source>
        <dbReference type="Proteomes" id="UP000828390"/>
    </source>
</evidence>
<reference evidence="2" key="1">
    <citation type="journal article" date="2019" name="bioRxiv">
        <title>The Genome of the Zebra Mussel, Dreissena polymorpha: A Resource for Invasive Species Research.</title>
        <authorList>
            <person name="McCartney M.A."/>
            <person name="Auch B."/>
            <person name="Kono T."/>
            <person name="Mallez S."/>
            <person name="Zhang Y."/>
            <person name="Obille A."/>
            <person name="Becker A."/>
            <person name="Abrahante J.E."/>
            <person name="Garbe J."/>
            <person name="Badalamenti J.P."/>
            <person name="Herman A."/>
            <person name="Mangelson H."/>
            <person name="Liachko I."/>
            <person name="Sullivan S."/>
            <person name="Sone E.D."/>
            <person name="Koren S."/>
            <person name="Silverstein K.A.T."/>
            <person name="Beckman K.B."/>
            <person name="Gohl D.M."/>
        </authorList>
    </citation>
    <scope>NUCLEOTIDE SEQUENCE</scope>
    <source>
        <strain evidence="2">Duluth1</strain>
        <tissue evidence="2">Whole animal</tissue>
    </source>
</reference>
<sequence length="125" mass="13792">MDTQKSLCLLLNVIVASCARGPSSPICLKYDYEERLLERVLRNGLALETTLSEIVKANSKVVDTRKQIEDGKAKVESTLAIMKKKQIDMESRLSDYINNALNNMNSTLAANVGTMAKAVLDMKAN</sequence>
<keyword evidence="3" id="KW-1185">Reference proteome</keyword>
<feature type="signal peptide" evidence="1">
    <location>
        <begin position="1"/>
        <end position="18"/>
    </location>
</feature>
<dbReference type="EMBL" id="JAIWYP010000006">
    <property type="protein sequence ID" value="KAH3805371.1"/>
    <property type="molecule type" value="Genomic_DNA"/>
</dbReference>
<feature type="chain" id="PRO_5038614685" evidence="1">
    <location>
        <begin position="19"/>
        <end position="125"/>
    </location>
</feature>
<proteinExistence type="predicted"/>
<accession>A0A9D4JA01</accession>
<comment type="caution">
    <text evidence="2">The sequence shown here is derived from an EMBL/GenBank/DDBJ whole genome shotgun (WGS) entry which is preliminary data.</text>
</comment>
<organism evidence="2 3">
    <name type="scientific">Dreissena polymorpha</name>
    <name type="common">Zebra mussel</name>
    <name type="synonym">Mytilus polymorpha</name>
    <dbReference type="NCBI Taxonomy" id="45954"/>
    <lineage>
        <taxon>Eukaryota</taxon>
        <taxon>Metazoa</taxon>
        <taxon>Spiralia</taxon>
        <taxon>Lophotrochozoa</taxon>
        <taxon>Mollusca</taxon>
        <taxon>Bivalvia</taxon>
        <taxon>Autobranchia</taxon>
        <taxon>Heteroconchia</taxon>
        <taxon>Euheterodonta</taxon>
        <taxon>Imparidentia</taxon>
        <taxon>Neoheterodontei</taxon>
        <taxon>Myida</taxon>
        <taxon>Dreissenoidea</taxon>
        <taxon>Dreissenidae</taxon>
        <taxon>Dreissena</taxon>
    </lineage>
</organism>
<keyword evidence="1" id="KW-0732">Signal</keyword>